<dbReference type="STRING" id="112903.SAMN04490178_1443"/>
<dbReference type="Proteomes" id="UP000198847">
    <property type="component" value="Unassembled WGS sequence"/>
</dbReference>
<name>A0A1H8Y717_9FIRM</name>
<proteinExistence type="predicted"/>
<sequence>MDTLLSIIANIFSSFLYDKVGIWKDKKSIAKFKESLANWAIEFEKKNDGTIVTTGRFYTYIKSHRVILNVFEYVTDVSEKSVSEEAFILALKKRLILAMEQDQRLAYHDKQVINEFCDALLDKSKKYVYGNLQSQDRALFYLMVQTKTDVQSILHKFDFTEKELSAIKAEIQRIHLLLFDKKNFLLADEWFIHQNIEQIKNLGDRYIPDLHIPIDTSLIFDSVTKNTKFYNRLKYKSDEFLIKLKSPELDEINDISNSITKLLTSVLSNPLSDIDIRCLISMLNEAENILDKALSSLYDKKDKDDNNNIDHQIYLIQKALNSVVDYLDYICSSEVKASIVPYVLLDGEGGTGKSHIIADAVSNRMADGNKSILLLGQHFKGMVPPLQEMMNLININKAPDEFLSYLNSVAQEQKMRIIIFIDALNEGNGKTIWKNYLAAIIEKFKSFSWLGFVASIRSEYIDFVFEDNRNLRDELVCVTHNGFGMVEYEATKKYFDFYGITYSEVPLANHEFQNPLFLRLFCEGYRKQIVQFNNIKYSDVYKNYIDTINIKISNICGFNRRYPVVYEVLNKIVEYKYDNNDNNFIPFDALSDIILSIQTKYACKDDLLGQLLSEGIVTQNVNYDGQEYIYVTYERLEDFLYSNKLLQEITRIGKDDFVNKHKNVIYKRSILGCLAIALAEEIETEIFEIFAPDNRNVKYAFVENLKWRRAQSITEKTKEYINTYVISDSYEVQHLFDTLILIATKENFPLNGYCTVDFISKISMSDRDAFFIPLFNDIYENEGSSINRLLDWCVLSSSKSSYSEGFIKLAALTVSTFLISSNLHLRDKATKALSVLLKNHTEIMISTLKYFEDIDDPYIVERLYAVAFACAVSEQNDSKLLSLVEYVYEAVFNQEFVYPNILLRDYAKNIIDYANYKLKSLDINLDKVSPPYKTVFPDIPSDETINMYKYDYKDSGFKDSYWGQNAILSSMKVEYSRDGKPGGYGDFGRYVFQRYFSAWKQLDPNDLRNIAIKRIFDLGYNVEKHGKFDRRISGGRGGYKKSERIGKKYQWIALYELAAQVADNFQLQIYTDDHGGKMKAYCLGSFEPNIRRIDPTVSLPEPQQDDMRDRLIHDAIYTIPCQDHHTWLADFNDLPTIKEMLQIVYDHKEYLLLNGWYSWSENKALGDKKYQTPLKDIWVQINSYIVKQDQFEKYIETLSEADFMGRWAAEPNDNYQLFNKEYYWSEGYRFFQNPYYCGEEWVNIDTHYGEYSEVLEKVLVPSFRYLSERSGDTLGDGSISWYKPCGEIFNALQLVYGKENTVLYDRSGYIVCFDSNELLREEIGFFMDANVFREFLKEKGYAVFWTILAEKRILQESLSNYKMEFSMPHISGLFYYGSSGDLIQTIKHFDN</sequence>
<dbReference type="RefSeq" id="WP_091752299.1">
    <property type="nucleotide sequence ID" value="NZ_FODY01000044.1"/>
</dbReference>
<protein>
    <recommendedName>
        <fullName evidence="3">ATP-binding protein</fullName>
    </recommendedName>
</protein>
<organism evidence="1 2">
    <name type="scientific">Propionispora vibrioides</name>
    <dbReference type="NCBI Taxonomy" id="112903"/>
    <lineage>
        <taxon>Bacteria</taxon>
        <taxon>Bacillati</taxon>
        <taxon>Bacillota</taxon>
        <taxon>Negativicutes</taxon>
        <taxon>Selenomonadales</taxon>
        <taxon>Sporomusaceae</taxon>
        <taxon>Propionispora</taxon>
    </lineage>
</organism>
<gene>
    <name evidence="1" type="ORF">SAMN04490178_1443</name>
</gene>
<evidence type="ECO:0000313" key="1">
    <source>
        <dbReference type="EMBL" id="SEP47308.1"/>
    </source>
</evidence>
<reference evidence="1 2" key="1">
    <citation type="submission" date="2016-10" db="EMBL/GenBank/DDBJ databases">
        <authorList>
            <person name="de Groot N.N."/>
        </authorList>
    </citation>
    <scope>NUCLEOTIDE SEQUENCE [LARGE SCALE GENOMIC DNA]</scope>
    <source>
        <strain evidence="1 2">DSM 13305</strain>
    </source>
</reference>
<evidence type="ECO:0008006" key="3">
    <source>
        <dbReference type="Google" id="ProtNLM"/>
    </source>
</evidence>
<dbReference type="EMBL" id="FODY01000044">
    <property type="protein sequence ID" value="SEP47308.1"/>
    <property type="molecule type" value="Genomic_DNA"/>
</dbReference>
<evidence type="ECO:0000313" key="2">
    <source>
        <dbReference type="Proteomes" id="UP000198847"/>
    </source>
</evidence>
<accession>A0A1H8Y717</accession>
<keyword evidence="2" id="KW-1185">Reference proteome</keyword>
<dbReference type="OrthoDB" id="9757917at2"/>